<evidence type="ECO:0008006" key="7">
    <source>
        <dbReference type="Google" id="ProtNLM"/>
    </source>
</evidence>
<keyword evidence="1" id="KW-0813">Transport</keyword>
<dbReference type="Proteomes" id="UP001172457">
    <property type="component" value="Chromosome 4"/>
</dbReference>
<sequence length="143" mass="15473">MRQAIVMAVLVMVLAGSQVSTAVTCSLSELQACFPTISIPILPFQSPPPPPRSPPPSSLSPASPPSNLCCTKLSEQLSCICQFIKNPILGPFFTSRNFTATVRNLWAYHSHLLIETNIQTSPVCKENTTPNNVFLSLSLSQDT</sequence>
<evidence type="ECO:0000256" key="3">
    <source>
        <dbReference type="SAM" id="MobiDB-lite"/>
    </source>
</evidence>
<dbReference type="PANTHER" id="PTHR33214">
    <property type="entry name" value="BIFUNCTIONAL INHIBITOR/LIPID-TRANSFER PROTEIN/SEED STORAGE 2S ALBUMIN SUPERFAMILY PROTEIN"/>
    <property type="match status" value="1"/>
</dbReference>
<dbReference type="Gene3D" id="1.10.110.10">
    <property type="entry name" value="Plant lipid-transfer and hydrophobic proteins"/>
    <property type="match status" value="1"/>
</dbReference>
<dbReference type="EMBL" id="JARYMX010000004">
    <property type="protein sequence ID" value="KAJ9550377.1"/>
    <property type="molecule type" value="Genomic_DNA"/>
</dbReference>
<proteinExistence type="predicted"/>
<dbReference type="InterPro" id="IPR033872">
    <property type="entry name" value="nsLTP2"/>
</dbReference>
<evidence type="ECO:0000313" key="5">
    <source>
        <dbReference type="EMBL" id="KAJ9550377.1"/>
    </source>
</evidence>
<comment type="caution">
    <text evidence="5">The sequence shown here is derived from an EMBL/GenBank/DDBJ whole genome shotgun (WGS) entry which is preliminary data.</text>
</comment>
<protein>
    <recommendedName>
        <fullName evidence="7">Bifunctional inhibitor/plant lipid transfer protein/seed storage helical domain-containing protein</fullName>
    </recommendedName>
</protein>
<organism evidence="5 6">
    <name type="scientific">Centaurea solstitialis</name>
    <name type="common">yellow star-thistle</name>
    <dbReference type="NCBI Taxonomy" id="347529"/>
    <lineage>
        <taxon>Eukaryota</taxon>
        <taxon>Viridiplantae</taxon>
        <taxon>Streptophyta</taxon>
        <taxon>Embryophyta</taxon>
        <taxon>Tracheophyta</taxon>
        <taxon>Spermatophyta</taxon>
        <taxon>Magnoliopsida</taxon>
        <taxon>eudicotyledons</taxon>
        <taxon>Gunneridae</taxon>
        <taxon>Pentapetalae</taxon>
        <taxon>asterids</taxon>
        <taxon>campanulids</taxon>
        <taxon>Asterales</taxon>
        <taxon>Asteraceae</taxon>
        <taxon>Carduoideae</taxon>
        <taxon>Cardueae</taxon>
        <taxon>Centaureinae</taxon>
        <taxon>Centaurea</taxon>
    </lineage>
</organism>
<dbReference type="SUPFAM" id="SSF47699">
    <property type="entry name" value="Bifunctional inhibitor/lipid-transfer protein/seed storage 2S albumin"/>
    <property type="match status" value="1"/>
</dbReference>
<feature type="region of interest" description="Disordered" evidence="3">
    <location>
        <begin position="45"/>
        <end position="64"/>
    </location>
</feature>
<feature type="chain" id="PRO_5041272867" description="Bifunctional inhibitor/plant lipid transfer protein/seed storage helical domain-containing protein" evidence="4">
    <location>
        <begin position="23"/>
        <end position="143"/>
    </location>
</feature>
<dbReference type="InterPro" id="IPR036312">
    <property type="entry name" value="Bifun_inhib/LTP/seed_sf"/>
</dbReference>
<keyword evidence="2" id="KW-0446">Lipid-binding</keyword>
<dbReference type="AlphaFoldDB" id="A0AA38TFC8"/>
<dbReference type="GO" id="GO:0006869">
    <property type="term" value="P:lipid transport"/>
    <property type="evidence" value="ECO:0007669"/>
    <property type="project" value="InterPro"/>
</dbReference>
<evidence type="ECO:0000256" key="1">
    <source>
        <dbReference type="ARBA" id="ARBA00022448"/>
    </source>
</evidence>
<keyword evidence="6" id="KW-1185">Reference proteome</keyword>
<evidence type="ECO:0000256" key="2">
    <source>
        <dbReference type="ARBA" id="ARBA00023121"/>
    </source>
</evidence>
<evidence type="ECO:0000256" key="4">
    <source>
        <dbReference type="SAM" id="SignalP"/>
    </source>
</evidence>
<accession>A0AA38TFC8</accession>
<dbReference type="PANTHER" id="PTHR33214:SF69">
    <property type="entry name" value="BIFUNCTIONAL INHIBITOR_LIPID-TRANSFER PROTEIN_SEED STORAGE 2S ALBUMIN SUPERFAMILY PROTEIN"/>
    <property type="match status" value="1"/>
</dbReference>
<dbReference type="GO" id="GO:0008289">
    <property type="term" value="F:lipid binding"/>
    <property type="evidence" value="ECO:0007669"/>
    <property type="project" value="UniProtKB-KW"/>
</dbReference>
<feature type="signal peptide" evidence="4">
    <location>
        <begin position="1"/>
        <end position="22"/>
    </location>
</feature>
<name>A0AA38TFC8_9ASTR</name>
<evidence type="ECO:0000313" key="6">
    <source>
        <dbReference type="Proteomes" id="UP001172457"/>
    </source>
</evidence>
<gene>
    <name evidence="5" type="ORF">OSB04_014422</name>
</gene>
<reference evidence="5" key="1">
    <citation type="submission" date="2023-03" db="EMBL/GenBank/DDBJ databases">
        <title>Chromosome-scale reference genome and RAD-based genetic map of yellow starthistle (Centaurea solstitialis) reveal putative structural variation and QTLs associated with invader traits.</title>
        <authorList>
            <person name="Reatini B."/>
            <person name="Cang F.A."/>
            <person name="Jiang Q."/>
            <person name="Mckibben M.T.W."/>
            <person name="Barker M.S."/>
            <person name="Rieseberg L.H."/>
            <person name="Dlugosch K.M."/>
        </authorList>
    </citation>
    <scope>NUCLEOTIDE SEQUENCE</scope>
    <source>
        <strain evidence="5">CAN-66</strain>
        <tissue evidence="5">Leaf</tissue>
    </source>
</reference>
<keyword evidence="4" id="KW-0732">Signal</keyword>